<evidence type="ECO:0000259" key="4">
    <source>
        <dbReference type="PROSITE" id="PS50887"/>
    </source>
</evidence>
<reference evidence="5" key="1">
    <citation type="journal article" date="2022" name="Microbiol. Resour. Announc.">
        <title>Genome Sequence of Cupriavidus campinensis Strain G5, a Member of a Bacterial Consortium Capable of Polyethylene Degradation.</title>
        <authorList>
            <person name="Schneider B."/>
            <person name="Pfeiffer F."/>
            <person name="Dyall-Smith M."/>
            <person name="Kunte H.J."/>
        </authorList>
    </citation>
    <scope>NUCLEOTIDE SEQUENCE</scope>
    <source>
        <strain evidence="5">G5</strain>
    </source>
</reference>
<dbReference type="AlphaFoldDB" id="A0AAE9I423"/>
<gene>
    <name evidence="5" type="ORF">M5D45_28000</name>
</gene>
<dbReference type="Gene3D" id="3.30.70.270">
    <property type="match status" value="1"/>
</dbReference>
<dbReference type="CDD" id="cd01949">
    <property type="entry name" value="GGDEF"/>
    <property type="match status" value="1"/>
</dbReference>
<dbReference type="InterPro" id="IPR029787">
    <property type="entry name" value="Nucleotide_cyclase"/>
</dbReference>
<feature type="transmembrane region" description="Helical" evidence="3">
    <location>
        <begin position="62"/>
        <end position="87"/>
    </location>
</feature>
<organism evidence="5 6">
    <name type="scientific">Cupriavidus campinensis</name>
    <dbReference type="NCBI Taxonomy" id="151783"/>
    <lineage>
        <taxon>Bacteria</taxon>
        <taxon>Pseudomonadati</taxon>
        <taxon>Pseudomonadota</taxon>
        <taxon>Betaproteobacteria</taxon>
        <taxon>Burkholderiales</taxon>
        <taxon>Burkholderiaceae</taxon>
        <taxon>Cupriavidus</taxon>
    </lineage>
</organism>
<evidence type="ECO:0000313" key="5">
    <source>
        <dbReference type="EMBL" id="URF06909.1"/>
    </source>
</evidence>
<dbReference type="KEGG" id="ccam:M5D45_28000"/>
<feature type="transmembrane region" description="Helical" evidence="3">
    <location>
        <begin position="37"/>
        <end position="56"/>
    </location>
</feature>
<feature type="transmembrane region" description="Helical" evidence="3">
    <location>
        <begin position="94"/>
        <end position="112"/>
    </location>
</feature>
<evidence type="ECO:0000256" key="1">
    <source>
        <dbReference type="ARBA" id="ARBA00012528"/>
    </source>
</evidence>
<dbReference type="GO" id="GO:0052621">
    <property type="term" value="F:diguanylate cyclase activity"/>
    <property type="evidence" value="ECO:0007669"/>
    <property type="project" value="UniProtKB-EC"/>
</dbReference>
<accession>A0AAE9I423</accession>
<keyword evidence="3" id="KW-0812">Transmembrane</keyword>
<dbReference type="Proteomes" id="UP001056132">
    <property type="component" value="Chromosome 2"/>
</dbReference>
<dbReference type="SMART" id="SM00267">
    <property type="entry name" value="GGDEF"/>
    <property type="match status" value="1"/>
</dbReference>
<sequence>MYVDLLTLYLLAIGTLLASAGMTFWEHRTNPRRSRTLRILAVGFTTLAIGCALVLVRRSVPGAIGSAVSNLVILTGYLLVLGGIASLSGRQYRAASVGILLVDALVWVGWGAQHLDAMWNHVSALPIALISAMTAREMLRCEAMKALRSRHIIVVVTGLHAVVYVARALILPWLVTMYGPAMQAAASKLTVYEGVLYSVLLPMALLKLIRDETHGQLLQEAQTDYLTRLGNRRWFFEQGERLFGGEGSRPVAVLAFDLDRFKAVNDVYGHQTGDQVLKSFAEIARSVVGPHALLARIGGEEFAALLTGDDARRAQALGEAVATRFAGTIPHRTHGVGIGIPATVSIGLACFETEVPPLADALAAADQALYRAKSLGGNRLEVARTAEGSAVL</sequence>
<reference evidence="5" key="2">
    <citation type="submission" date="2022-05" db="EMBL/GenBank/DDBJ databases">
        <authorList>
            <person name="Kunte H.-J."/>
        </authorList>
    </citation>
    <scope>NUCLEOTIDE SEQUENCE</scope>
    <source>
        <strain evidence="5">G5</strain>
    </source>
</reference>
<keyword evidence="3" id="KW-0472">Membrane</keyword>
<comment type="catalytic activity">
    <reaction evidence="2">
        <text>2 GTP = 3',3'-c-di-GMP + 2 diphosphate</text>
        <dbReference type="Rhea" id="RHEA:24898"/>
        <dbReference type="ChEBI" id="CHEBI:33019"/>
        <dbReference type="ChEBI" id="CHEBI:37565"/>
        <dbReference type="ChEBI" id="CHEBI:58805"/>
        <dbReference type="EC" id="2.7.7.65"/>
    </reaction>
</comment>
<name>A0AAE9I423_9BURK</name>
<dbReference type="InterPro" id="IPR050469">
    <property type="entry name" value="Diguanylate_Cyclase"/>
</dbReference>
<dbReference type="EC" id="2.7.7.65" evidence="1"/>
<dbReference type="PROSITE" id="PS50887">
    <property type="entry name" value="GGDEF"/>
    <property type="match status" value="1"/>
</dbReference>
<dbReference type="SUPFAM" id="SSF55073">
    <property type="entry name" value="Nucleotide cyclase"/>
    <property type="match status" value="1"/>
</dbReference>
<keyword evidence="3" id="KW-1133">Transmembrane helix</keyword>
<feature type="transmembrane region" description="Helical" evidence="3">
    <location>
        <begin position="151"/>
        <end position="170"/>
    </location>
</feature>
<feature type="transmembrane region" description="Helical" evidence="3">
    <location>
        <begin position="118"/>
        <end position="139"/>
    </location>
</feature>
<dbReference type="GO" id="GO:0043709">
    <property type="term" value="P:cell adhesion involved in single-species biofilm formation"/>
    <property type="evidence" value="ECO:0007669"/>
    <property type="project" value="TreeGrafter"/>
</dbReference>
<dbReference type="InterPro" id="IPR000160">
    <property type="entry name" value="GGDEF_dom"/>
</dbReference>
<dbReference type="PANTHER" id="PTHR45138:SF9">
    <property type="entry name" value="DIGUANYLATE CYCLASE DGCM-RELATED"/>
    <property type="match status" value="1"/>
</dbReference>
<dbReference type="InterPro" id="IPR043128">
    <property type="entry name" value="Rev_trsase/Diguanyl_cyclase"/>
</dbReference>
<evidence type="ECO:0000313" key="6">
    <source>
        <dbReference type="Proteomes" id="UP001056132"/>
    </source>
</evidence>
<dbReference type="EMBL" id="CP097331">
    <property type="protein sequence ID" value="URF06909.1"/>
    <property type="molecule type" value="Genomic_DNA"/>
</dbReference>
<dbReference type="Pfam" id="PF00990">
    <property type="entry name" value="GGDEF"/>
    <property type="match status" value="1"/>
</dbReference>
<dbReference type="PANTHER" id="PTHR45138">
    <property type="entry name" value="REGULATORY COMPONENTS OF SENSORY TRANSDUCTION SYSTEM"/>
    <property type="match status" value="1"/>
</dbReference>
<evidence type="ECO:0000256" key="2">
    <source>
        <dbReference type="ARBA" id="ARBA00034247"/>
    </source>
</evidence>
<keyword evidence="5" id="KW-0548">Nucleotidyltransferase</keyword>
<feature type="domain" description="GGDEF" evidence="4">
    <location>
        <begin position="249"/>
        <end position="385"/>
    </location>
</feature>
<keyword evidence="5" id="KW-0808">Transferase</keyword>
<dbReference type="GO" id="GO:0005886">
    <property type="term" value="C:plasma membrane"/>
    <property type="evidence" value="ECO:0007669"/>
    <property type="project" value="TreeGrafter"/>
</dbReference>
<dbReference type="NCBIfam" id="TIGR00254">
    <property type="entry name" value="GGDEF"/>
    <property type="match status" value="1"/>
</dbReference>
<dbReference type="RefSeq" id="WP_250025645.1">
    <property type="nucleotide sequence ID" value="NZ_CP097331.1"/>
</dbReference>
<proteinExistence type="predicted"/>
<protein>
    <recommendedName>
        <fullName evidence="1">diguanylate cyclase</fullName>
        <ecNumber evidence="1">2.7.7.65</ecNumber>
    </recommendedName>
</protein>
<evidence type="ECO:0000256" key="3">
    <source>
        <dbReference type="SAM" id="Phobius"/>
    </source>
</evidence>
<dbReference type="GO" id="GO:1902201">
    <property type="term" value="P:negative regulation of bacterial-type flagellum-dependent cell motility"/>
    <property type="evidence" value="ECO:0007669"/>
    <property type="project" value="TreeGrafter"/>
</dbReference>
<feature type="transmembrane region" description="Helical" evidence="3">
    <location>
        <begin position="6"/>
        <end position="25"/>
    </location>
</feature>